<organism evidence="1">
    <name type="scientific">Vulture herpesvirus</name>
    <dbReference type="NCBI Taxonomy" id="285986"/>
    <lineage>
        <taxon>Viruses</taxon>
        <taxon>Duplodnaviria</taxon>
        <taxon>Heunggongvirae</taxon>
        <taxon>Peploviricota</taxon>
        <taxon>Herviviricetes</taxon>
        <taxon>Herpesvirales</taxon>
        <taxon>Orthoherpesviridae</taxon>
        <taxon>Alphaherpesvirinae</taxon>
    </lineage>
</organism>
<evidence type="ECO:0000313" key="1">
    <source>
        <dbReference type="EMBL" id="AAT79471.1"/>
    </source>
</evidence>
<reference evidence="1" key="1">
    <citation type="submission" date="2004-03" db="EMBL/GenBank/DDBJ databases">
        <authorList>
            <person name="Cardoso M.J."/>
            <person name="Boyle D.B."/>
        </authorList>
    </citation>
    <scope>NUCLEOTIDE SEQUENCE</scope>
</reference>
<dbReference type="GO" id="GO:0004386">
    <property type="term" value="F:helicase activity"/>
    <property type="evidence" value="ECO:0007669"/>
    <property type="project" value="UniProtKB-KW"/>
</dbReference>
<name>Q697I8_9ALPH</name>
<accession>Q697I8</accession>
<keyword evidence="1" id="KW-0347">Helicase</keyword>
<keyword evidence="1" id="KW-0547">Nucleotide-binding</keyword>
<feature type="non-terminal residue" evidence="1">
    <location>
        <position position="1"/>
    </location>
</feature>
<sequence>PEGYNGISLRLEGIYTDAVSWGANAYWLLDSKTGAQHFSGFPSYNGIALAAKSCLGELLTKLTNSPDDADPSGLVELGREMLDSLVFGSYERRFDPEFWCRRDSAEMLPPRTAFANGGLLDSDHYARRTLILRDASGSNVPVPIDLFNVPLMTPGIACIEYLAPLVSTFCGMFNEALE</sequence>
<feature type="non-terminal residue" evidence="1">
    <location>
        <position position="178"/>
    </location>
</feature>
<dbReference type="EMBL" id="AY571860">
    <property type="protein sequence ID" value="AAT79471.1"/>
    <property type="molecule type" value="Genomic_DNA"/>
</dbReference>
<protein>
    <submittedName>
        <fullName evidence="1">DNA helicase-primase component</fullName>
    </submittedName>
</protein>
<gene>
    <name evidence="1" type="primary">UL8</name>
</gene>
<keyword evidence="1" id="KW-0378">Hydrolase</keyword>
<keyword evidence="1" id="KW-0067">ATP-binding</keyword>
<reference evidence="1" key="2">
    <citation type="journal article" date="2005" name="Virus Genes">
        <title>Phylogenetic analysis of the DNA polymerase gene of a novel alphaherpesvirus isolated from an Indian Gyps vulture.</title>
        <authorList>
            <person name="Cardoso M."/>
            <person name="Hyatt A."/>
            <person name="Selleck P."/>
            <person name="Lowther S."/>
            <person name="Prakash V."/>
            <person name="Pain D."/>
            <person name="Cunningham A.A."/>
            <person name="Boyle D."/>
        </authorList>
    </citation>
    <scope>NUCLEOTIDE SEQUENCE</scope>
</reference>
<proteinExistence type="predicted"/>